<keyword evidence="6 7" id="KW-0998">Cell outer membrane</keyword>
<dbReference type="Gene3D" id="2.170.130.10">
    <property type="entry name" value="TonB-dependent receptor, plug domain"/>
    <property type="match status" value="1"/>
</dbReference>
<dbReference type="PROSITE" id="PS52016">
    <property type="entry name" value="TONB_DEPENDENT_REC_3"/>
    <property type="match status" value="1"/>
</dbReference>
<sequence length="1153" mass="127009">MNHLQITYADIGKMMRVTIAQITALLLFTTLSYAGDSQAQAVLDRDITLHVKKLSLAKVLTQIEKQADVKFVYSQEFIRVHEKITLDASNKKLSAVLDELLEPLQITYEVVSQQIVLRKKKEKKEAIQSIPIPSVTLNEAAFSVSGKVSTETGEGIPGVNVLLKSSATGTTSDVDGNYSLSVPDGNGTLVFSYIGYTTKEIPISNQNSINVTLLQDVTSLSEVVVVGYGTQRSEDVTGSVATIDQKVISNLPVSTIDQKIMGQVAGVQIQQLSGAPGSGTSVKIRGSGSLGAGNEPLYVVDGMPYSAGLNQNLNPLVFINPNDIESVTILKDASSTAIYGSRGANGVIMITTKKGNYDRTEVNVSSMMGVQQVPHKGRPNMLNQREFAELQRDKIGIVVRQRENRDATTEDYPVEYQNLDALTGEGTDWYDLLLQPAVIQDHNVSILKGTKESRLNFSLGYFKQEGTIKYTGLERFSSKLGMDLNIGRAIKVGASLQPTYIQQTRTNTNSDRADILGVSNWANPVMSPYDENGKLTPYIVSPQSKYHSAWSFANPLFVLRETTQSQKDFQNLGFAFIEWNIIPDLKFRSSLNTIWSTSKYTQFVPSTVGAPNRPPAAGTGRSANSRGESFDWLIENTLTYEKTLGSHRVNALVGYTTQKSTANIINLNADPYSNDLLQTINAAQAIKSWGQNVNQWSMVSYLGRVNYAFKDRYLFTATFRSDGSSRFGAQNRYALFPSVAAAWRVSEEAFLQNSTLINDLKLRVSYGKSGNNNIGNYAHLAAINAGSYVFGNTQVTASSVGLANPFLTWEQSNQIDAGVDVGVFNNRLTLAVDYYYRKSMNMLLNNVIPAITGFNSQTVNKGNVRNTGVEIALGATPVSGNFTWDLNMNVAFNRNKILSLNDNNDRILAGNNDNNPTHISVVGKPIGQFFGYIFEGLYTAEDMANPEIIKTPQVYEGNVRYRDINGDGIINDLLDYTIIGSPHPDFIFGITNSFSYKRFNLNVILNGQYGGQVMNGLRQTVDNLQGFFNVSQEWTNRWRSPDQPGDGRHYGVPKLTPSLGHRVSNLWVEDATFLRIANITLGYSLPDTWMERTRFIKNCRLYLTVQNLALFTRYGGANPEAQSASVSNTLAPGFDISSYPLARTSSIGLNLTF</sequence>
<dbReference type="GO" id="GO:0009279">
    <property type="term" value="C:cell outer membrane"/>
    <property type="evidence" value="ECO:0007669"/>
    <property type="project" value="UniProtKB-SubCell"/>
</dbReference>
<dbReference type="AlphaFoldDB" id="A0A6C0GHX4"/>
<dbReference type="SUPFAM" id="SSF56935">
    <property type="entry name" value="Porins"/>
    <property type="match status" value="1"/>
</dbReference>
<dbReference type="InterPro" id="IPR008969">
    <property type="entry name" value="CarboxyPept-like_regulatory"/>
</dbReference>
<keyword evidence="12" id="KW-1185">Reference proteome</keyword>
<feature type="region of interest" description="Disordered" evidence="8">
    <location>
        <begin position="606"/>
        <end position="625"/>
    </location>
</feature>
<evidence type="ECO:0000259" key="9">
    <source>
        <dbReference type="Pfam" id="PF07660"/>
    </source>
</evidence>
<evidence type="ECO:0000256" key="3">
    <source>
        <dbReference type="ARBA" id="ARBA00022452"/>
    </source>
</evidence>
<reference evidence="11 12" key="1">
    <citation type="submission" date="2020-01" db="EMBL/GenBank/DDBJ databases">
        <authorList>
            <person name="Kim M.K."/>
        </authorList>
    </citation>
    <scope>NUCLEOTIDE SEQUENCE [LARGE SCALE GENOMIC DNA]</scope>
    <source>
        <strain evidence="11 12">172606-1</strain>
    </source>
</reference>
<dbReference type="InterPro" id="IPR023996">
    <property type="entry name" value="TonB-dep_OMP_SusC/RagA"/>
</dbReference>
<dbReference type="SUPFAM" id="SSF49464">
    <property type="entry name" value="Carboxypeptidase regulatory domain-like"/>
    <property type="match status" value="1"/>
</dbReference>
<dbReference type="Pfam" id="PF13715">
    <property type="entry name" value="CarbopepD_reg_2"/>
    <property type="match status" value="1"/>
</dbReference>
<comment type="subcellular location">
    <subcellularLocation>
        <location evidence="1 7">Cell outer membrane</location>
        <topology evidence="1 7">Multi-pass membrane protein</topology>
    </subcellularLocation>
</comment>
<evidence type="ECO:0000256" key="2">
    <source>
        <dbReference type="ARBA" id="ARBA00022448"/>
    </source>
</evidence>
<feature type="domain" description="TonB-dependent receptor plug" evidence="10">
    <location>
        <begin position="234"/>
        <end position="347"/>
    </location>
</feature>
<organism evidence="11 12">
    <name type="scientific">Rhodocytophaga rosea</name>
    <dbReference type="NCBI Taxonomy" id="2704465"/>
    <lineage>
        <taxon>Bacteria</taxon>
        <taxon>Pseudomonadati</taxon>
        <taxon>Bacteroidota</taxon>
        <taxon>Cytophagia</taxon>
        <taxon>Cytophagales</taxon>
        <taxon>Rhodocytophagaceae</taxon>
        <taxon>Rhodocytophaga</taxon>
    </lineage>
</organism>
<dbReference type="KEGG" id="rhoz:GXP67_13860"/>
<dbReference type="FunFam" id="2.170.130.10:FF:000008">
    <property type="entry name" value="SusC/RagA family TonB-linked outer membrane protein"/>
    <property type="match status" value="1"/>
</dbReference>
<dbReference type="InterPro" id="IPR011662">
    <property type="entry name" value="Secretin/TonB_short_N"/>
</dbReference>
<dbReference type="Proteomes" id="UP000480178">
    <property type="component" value="Chromosome"/>
</dbReference>
<dbReference type="InterPro" id="IPR039426">
    <property type="entry name" value="TonB-dep_rcpt-like"/>
</dbReference>
<evidence type="ECO:0000256" key="5">
    <source>
        <dbReference type="ARBA" id="ARBA00023136"/>
    </source>
</evidence>
<dbReference type="InterPro" id="IPR012910">
    <property type="entry name" value="Plug_dom"/>
</dbReference>
<dbReference type="InterPro" id="IPR037066">
    <property type="entry name" value="Plug_dom_sf"/>
</dbReference>
<dbReference type="Gene3D" id="2.40.170.20">
    <property type="entry name" value="TonB-dependent receptor, beta-barrel domain"/>
    <property type="match status" value="1"/>
</dbReference>
<keyword evidence="3 7" id="KW-1134">Transmembrane beta strand</keyword>
<accession>A0A6C0GHX4</accession>
<dbReference type="InterPro" id="IPR023997">
    <property type="entry name" value="TonB-dep_OMP_SusC/RagA_CS"/>
</dbReference>
<evidence type="ECO:0000256" key="7">
    <source>
        <dbReference type="PROSITE-ProRule" id="PRU01360"/>
    </source>
</evidence>
<proteinExistence type="inferred from homology"/>
<comment type="similarity">
    <text evidence="7">Belongs to the TonB-dependent receptor family.</text>
</comment>
<dbReference type="Pfam" id="PF07660">
    <property type="entry name" value="STN"/>
    <property type="match status" value="1"/>
</dbReference>
<dbReference type="Pfam" id="PF07715">
    <property type="entry name" value="Plug"/>
    <property type="match status" value="1"/>
</dbReference>
<dbReference type="NCBIfam" id="TIGR04056">
    <property type="entry name" value="OMP_RagA_SusC"/>
    <property type="match status" value="1"/>
</dbReference>
<evidence type="ECO:0000259" key="10">
    <source>
        <dbReference type="Pfam" id="PF07715"/>
    </source>
</evidence>
<feature type="domain" description="Secretin/TonB short N-terminal" evidence="9">
    <location>
        <begin position="70"/>
        <end position="120"/>
    </location>
</feature>
<gene>
    <name evidence="11" type="ORF">GXP67_13860</name>
</gene>
<protein>
    <submittedName>
        <fullName evidence="11">TonB-dependent receptor</fullName>
    </submittedName>
</protein>
<keyword evidence="11" id="KW-0675">Receptor</keyword>
<keyword evidence="2 7" id="KW-0813">Transport</keyword>
<keyword evidence="4 7" id="KW-0812">Transmembrane</keyword>
<evidence type="ECO:0000256" key="4">
    <source>
        <dbReference type="ARBA" id="ARBA00022692"/>
    </source>
</evidence>
<dbReference type="Gene3D" id="3.55.50.30">
    <property type="match status" value="1"/>
</dbReference>
<dbReference type="InterPro" id="IPR036942">
    <property type="entry name" value="Beta-barrel_TonB_sf"/>
</dbReference>
<dbReference type="Gene3D" id="2.60.40.1120">
    <property type="entry name" value="Carboxypeptidase-like, regulatory domain"/>
    <property type="match status" value="1"/>
</dbReference>
<dbReference type="EMBL" id="CP048222">
    <property type="protein sequence ID" value="QHT67636.1"/>
    <property type="molecule type" value="Genomic_DNA"/>
</dbReference>
<keyword evidence="5 7" id="KW-0472">Membrane</keyword>
<evidence type="ECO:0000256" key="1">
    <source>
        <dbReference type="ARBA" id="ARBA00004571"/>
    </source>
</evidence>
<dbReference type="RefSeq" id="WP_162443660.1">
    <property type="nucleotide sequence ID" value="NZ_CP048222.1"/>
</dbReference>
<name>A0A6C0GHX4_9BACT</name>
<evidence type="ECO:0000313" key="12">
    <source>
        <dbReference type="Proteomes" id="UP000480178"/>
    </source>
</evidence>
<evidence type="ECO:0000256" key="8">
    <source>
        <dbReference type="SAM" id="MobiDB-lite"/>
    </source>
</evidence>
<evidence type="ECO:0000256" key="6">
    <source>
        <dbReference type="ARBA" id="ARBA00023237"/>
    </source>
</evidence>
<dbReference type="NCBIfam" id="TIGR04057">
    <property type="entry name" value="SusC_RagA_signa"/>
    <property type="match status" value="1"/>
</dbReference>
<evidence type="ECO:0000313" key="11">
    <source>
        <dbReference type="EMBL" id="QHT67636.1"/>
    </source>
</evidence>